<reference evidence="2 3" key="1">
    <citation type="journal article" date="2020" name="Genome Biol. Evol.">
        <title>Comparative genomics of strictly vertically transmitted, feminizing microsporidia endosymbionts of amphipod crustaceans.</title>
        <authorList>
            <person name="Cormier A."/>
            <person name="Chebbi M.A."/>
            <person name="Giraud I."/>
            <person name="Wattier R."/>
            <person name="Teixeira M."/>
            <person name="Gilbert C."/>
            <person name="Rigaud T."/>
            <person name="Cordaux R."/>
        </authorList>
    </citation>
    <scope>NUCLEOTIDE SEQUENCE [LARGE SCALE GENOMIC DNA]</scope>
    <source>
        <strain evidence="2 3">Ou3-Ou53</strain>
    </source>
</reference>
<dbReference type="AlphaFoldDB" id="A0A9P6GYP6"/>
<proteinExistence type="predicted"/>
<comment type="caution">
    <text evidence="2">The sequence shown here is derived from an EMBL/GenBank/DDBJ whole genome shotgun (WGS) entry which is preliminary data.</text>
</comment>
<sequence>MARKDLKQHQDHLPHKQGHKVVKLLEVSPENLNSVLLAIKEDKKLFDLNIRNIINFIFSTYKEPREILSKLKILEGTGLDGLDTIDSIMEILLEVLSTPKKDFKASVVNLCGELYPLSRRITLWYFNNKDLEEEEVEFYLEALERIIFKTGRINFITNSDNDNSDNSDSDNNNSNINDINDNSDSNINDSDSNINNNINETTTNTLNTHAKDLLVPLEDSEEMDRLDKALGIIFKDKQPSLTTSDKQRIAKLLDLLEVILKKHPVQHPIHFRRIIGLVDLDDVLFKKVFRVLKLLVRQPTPSLYAIYAESMHKYRNISRTIDTMQDSFKGFFRWQDAFGVVDLNIVDRSRIPKEEFYSYCLSEQVYLWKIQSLLLYFLRKEDDVKVLESFRDLVNRIEFSDEKLSVIESINDRIKKIKK</sequence>
<organism evidence="2 3">
    <name type="scientific">Nosema granulosis</name>
    <dbReference type="NCBI Taxonomy" id="83296"/>
    <lineage>
        <taxon>Eukaryota</taxon>
        <taxon>Fungi</taxon>
        <taxon>Fungi incertae sedis</taxon>
        <taxon>Microsporidia</taxon>
        <taxon>Nosematidae</taxon>
        <taxon>Nosema</taxon>
    </lineage>
</organism>
<gene>
    <name evidence="2" type="ORF">NGRA_1325</name>
</gene>
<feature type="compositionally biased region" description="Low complexity" evidence="1">
    <location>
        <begin position="169"/>
        <end position="199"/>
    </location>
</feature>
<dbReference type="Proteomes" id="UP000740883">
    <property type="component" value="Unassembled WGS sequence"/>
</dbReference>
<dbReference type="OrthoDB" id="2195334at2759"/>
<evidence type="ECO:0000256" key="1">
    <source>
        <dbReference type="SAM" id="MobiDB-lite"/>
    </source>
</evidence>
<protein>
    <submittedName>
        <fullName evidence="2">Uncharacterized protein</fullName>
    </submittedName>
</protein>
<dbReference type="EMBL" id="SBJO01000080">
    <property type="protein sequence ID" value="KAF9763345.1"/>
    <property type="molecule type" value="Genomic_DNA"/>
</dbReference>
<accession>A0A9P6GYP6</accession>
<feature type="region of interest" description="Disordered" evidence="1">
    <location>
        <begin position="159"/>
        <end position="202"/>
    </location>
</feature>
<name>A0A9P6GYP6_9MICR</name>
<evidence type="ECO:0000313" key="3">
    <source>
        <dbReference type="Proteomes" id="UP000740883"/>
    </source>
</evidence>
<keyword evidence="3" id="KW-1185">Reference proteome</keyword>
<evidence type="ECO:0000313" key="2">
    <source>
        <dbReference type="EMBL" id="KAF9763345.1"/>
    </source>
</evidence>